<dbReference type="EMBL" id="JBFCZG010000001">
    <property type="protein sequence ID" value="KAL3427936.1"/>
    <property type="molecule type" value="Genomic_DNA"/>
</dbReference>
<keyword evidence="1" id="KW-1133">Transmembrane helix</keyword>
<dbReference type="Proteomes" id="UP001629113">
    <property type="component" value="Unassembled WGS sequence"/>
</dbReference>
<evidence type="ECO:0000313" key="3">
    <source>
        <dbReference type="Proteomes" id="UP001629113"/>
    </source>
</evidence>
<protein>
    <submittedName>
        <fullName evidence="2">Uncharacterized protein</fullName>
    </submittedName>
</protein>
<keyword evidence="3" id="KW-1185">Reference proteome</keyword>
<accession>A0ABR4PX72</accession>
<proteinExistence type="predicted"/>
<keyword evidence="1" id="KW-0812">Transmembrane</keyword>
<keyword evidence="1" id="KW-0472">Membrane</keyword>
<name>A0ABR4PX72_9HELO</name>
<organism evidence="2 3">
    <name type="scientific">Phlyctema vagabunda</name>
    <dbReference type="NCBI Taxonomy" id="108571"/>
    <lineage>
        <taxon>Eukaryota</taxon>
        <taxon>Fungi</taxon>
        <taxon>Dikarya</taxon>
        <taxon>Ascomycota</taxon>
        <taxon>Pezizomycotina</taxon>
        <taxon>Leotiomycetes</taxon>
        <taxon>Helotiales</taxon>
        <taxon>Dermateaceae</taxon>
        <taxon>Phlyctema</taxon>
    </lineage>
</organism>
<feature type="transmembrane region" description="Helical" evidence="1">
    <location>
        <begin position="6"/>
        <end position="28"/>
    </location>
</feature>
<gene>
    <name evidence="2" type="ORF">PVAG01_01445</name>
</gene>
<sequence>MLPLFLLPLAISFGPMITMIIVPDAIWYHKMRNSCDGFQTRVDMDSYTMPIHGHEDESEDPQYPRKGGVRFSIHSVGNDTENDLIFHLGQKMTPIPGTTQPFQFYKRFSSSSSSEMGRNIAIDVDTTNRSWRLLNLSSSDNANQWMALGSYLPWGKLWPEPPMFEHIQETLVMNGSYTEPTEKSPHVRIPEVNLQMAYMYQFLEYCTNEPFLRVFNTAGKSEAEIAQQVVERWSNEADDDVVMRTASFGHGRGKLTTCIKEKGDIGDSIFRVSDDRFVALAIISALRKTQVDLGLGKLC</sequence>
<evidence type="ECO:0000256" key="1">
    <source>
        <dbReference type="SAM" id="Phobius"/>
    </source>
</evidence>
<comment type="caution">
    <text evidence="2">The sequence shown here is derived from an EMBL/GenBank/DDBJ whole genome shotgun (WGS) entry which is preliminary data.</text>
</comment>
<evidence type="ECO:0000313" key="2">
    <source>
        <dbReference type="EMBL" id="KAL3427936.1"/>
    </source>
</evidence>
<reference evidence="2 3" key="1">
    <citation type="submission" date="2024-06" db="EMBL/GenBank/DDBJ databases">
        <title>Complete genome of Phlyctema vagabunda strain 19-DSS-EL-015.</title>
        <authorList>
            <person name="Fiorenzani C."/>
        </authorList>
    </citation>
    <scope>NUCLEOTIDE SEQUENCE [LARGE SCALE GENOMIC DNA]</scope>
    <source>
        <strain evidence="2 3">19-DSS-EL-015</strain>
    </source>
</reference>